<organism evidence="1 2">
    <name type="scientific">Paractinoplanes durhamensis</name>
    <dbReference type="NCBI Taxonomy" id="113563"/>
    <lineage>
        <taxon>Bacteria</taxon>
        <taxon>Bacillati</taxon>
        <taxon>Actinomycetota</taxon>
        <taxon>Actinomycetes</taxon>
        <taxon>Micromonosporales</taxon>
        <taxon>Micromonosporaceae</taxon>
        <taxon>Paractinoplanes</taxon>
    </lineage>
</organism>
<keyword evidence="2" id="KW-1185">Reference proteome</keyword>
<evidence type="ECO:0000313" key="2">
    <source>
        <dbReference type="Proteomes" id="UP000637628"/>
    </source>
</evidence>
<comment type="caution">
    <text evidence="1">The sequence shown here is derived from an EMBL/GenBank/DDBJ whole genome shotgun (WGS) entry which is preliminary data.</text>
</comment>
<accession>A0ABQ3Z0K7</accession>
<reference evidence="1 2" key="1">
    <citation type="submission" date="2021-01" db="EMBL/GenBank/DDBJ databases">
        <title>Whole genome shotgun sequence of Actinoplanes durhamensis NBRC 14914.</title>
        <authorList>
            <person name="Komaki H."/>
            <person name="Tamura T."/>
        </authorList>
    </citation>
    <scope>NUCLEOTIDE SEQUENCE [LARGE SCALE GENOMIC DNA]</scope>
    <source>
        <strain evidence="1 2">NBRC 14914</strain>
    </source>
</reference>
<protein>
    <submittedName>
        <fullName evidence="1">Uncharacterized protein</fullName>
    </submittedName>
</protein>
<dbReference type="EMBL" id="BOML01000037">
    <property type="protein sequence ID" value="GIE03358.1"/>
    <property type="molecule type" value="Genomic_DNA"/>
</dbReference>
<gene>
    <name evidence="1" type="ORF">Adu01nite_47080</name>
</gene>
<evidence type="ECO:0000313" key="1">
    <source>
        <dbReference type="EMBL" id="GIE03358.1"/>
    </source>
</evidence>
<proteinExistence type="predicted"/>
<dbReference type="RefSeq" id="WP_203729188.1">
    <property type="nucleotide sequence ID" value="NZ_BAAATX010000030.1"/>
</dbReference>
<sequence length="63" mass="6786">MDVGFVTAAVGRIARVGVAPARGLMVTGGSAEAWVNVNVNNPGRRWGFVDRGRRGRFGEWQLS</sequence>
<dbReference type="Proteomes" id="UP000637628">
    <property type="component" value="Unassembled WGS sequence"/>
</dbReference>
<name>A0ABQ3Z0K7_9ACTN</name>